<reference evidence="3" key="1">
    <citation type="submission" date="2023-07" db="EMBL/GenBank/DDBJ databases">
        <title>draft genome sequence of fig (Ficus carica).</title>
        <authorList>
            <person name="Takahashi T."/>
            <person name="Nishimura K."/>
        </authorList>
    </citation>
    <scope>NUCLEOTIDE SEQUENCE</scope>
</reference>
<dbReference type="InterPro" id="IPR058352">
    <property type="entry name" value="DUF8039"/>
</dbReference>
<feature type="region of interest" description="Disordered" evidence="1">
    <location>
        <begin position="425"/>
        <end position="464"/>
    </location>
</feature>
<keyword evidence="4" id="KW-1185">Reference proteome</keyword>
<dbReference type="EMBL" id="BTGU01000017">
    <property type="protein sequence ID" value="GMN43662.1"/>
    <property type="molecule type" value="Genomic_DNA"/>
</dbReference>
<organism evidence="3 4">
    <name type="scientific">Ficus carica</name>
    <name type="common">Common fig</name>
    <dbReference type="NCBI Taxonomy" id="3494"/>
    <lineage>
        <taxon>Eukaryota</taxon>
        <taxon>Viridiplantae</taxon>
        <taxon>Streptophyta</taxon>
        <taxon>Embryophyta</taxon>
        <taxon>Tracheophyta</taxon>
        <taxon>Spermatophyta</taxon>
        <taxon>Magnoliopsida</taxon>
        <taxon>eudicotyledons</taxon>
        <taxon>Gunneridae</taxon>
        <taxon>Pentapetalae</taxon>
        <taxon>rosids</taxon>
        <taxon>fabids</taxon>
        <taxon>Rosales</taxon>
        <taxon>Moraceae</taxon>
        <taxon>Ficeae</taxon>
        <taxon>Ficus</taxon>
    </lineage>
</organism>
<evidence type="ECO:0000313" key="4">
    <source>
        <dbReference type="Proteomes" id="UP001187192"/>
    </source>
</evidence>
<evidence type="ECO:0000256" key="1">
    <source>
        <dbReference type="SAM" id="MobiDB-lite"/>
    </source>
</evidence>
<evidence type="ECO:0000259" key="2">
    <source>
        <dbReference type="Pfam" id="PF26133"/>
    </source>
</evidence>
<feature type="region of interest" description="Disordered" evidence="1">
    <location>
        <begin position="1"/>
        <end position="33"/>
    </location>
</feature>
<name>A0AA88D6N2_FICCA</name>
<accession>A0AA88D6N2</accession>
<protein>
    <recommendedName>
        <fullName evidence="2">DUF8039 domain-containing protein</fullName>
    </recommendedName>
</protein>
<sequence>MSQDHEEDLSTQTQVGKPRRTNSSRFNADEKGKRRATLLKRVHVVRTRGEQIQVSFDSKGQPIGKKGDELQSWIGVLTREHIPIWIANFRSVDLESRKERVWLEVITSFTVDESNKKQVLKSCGESAKCFRYDIYQAYVRDHIDEETVWQRPAKVVQNYPTISQDDWERFITYQRTTDFKRLSQQGSEIRKKSKYGSTTGRDGYRKRDQEIIRRINTTRDPRKLRIRGYRRHFDQVFGNAEHSGRIRGQSKFVKQAQYFNSMNISRENPEVSYMKRQLAALERTVQELCAKHGINRETMAEEATAPTVDQHNSFKASCTLNEKEADASDPQPMPYASKECQLFLTNVINGGDVLVTIGRAYMNCVPTDTVHGISLGEGNVRVTISVPKLKRALIPISMHEATYIEEVVGGFIAWPKKLVVHQTTLSQASRGPSQAPDLEAKGRKRTKKRAGRKKLQSQPDVQQQTEKKYLQLTLVKFPLN</sequence>
<dbReference type="AlphaFoldDB" id="A0AA88D6N2"/>
<dbReference type="PANTHER" id="PTHR33018">
    <property type="entry name" value="OS10G0338966 PROTEIN-RELATED"/>
    <property type="match status" value="1"/>
</dbReference>
<gene>
    <name evidence="3" type="ORF">TIFTF001_012860</name>
</gene>
<dbReference type="PANTHER" id="PTHR33018:SF34">
    <property type="entry name" value="OS02G0472350 PROTEIN"/>
    <property type="match status" value="1"/>
</dbReference>
<dbReference type="Proteomes" id="UP001187192">
    <property type="component" value="Unassembled WGS sequence"/>
</dbReference>
<feature type="compositionally biased region" description="Basic residues" evidence="1">
    <location>
        <begin position="442"/>
        <end position="455"/>
    </location>
</feature>
<feature type="domain" description="DUF8039" evidence="2">
    <location>
        <begin position="337"/>
        <end position="420"/>
    </location>
</feature>
<evidence type="ECO:0000313" key="3">
    <source>
        <dbReference type="EMBL" id="GMN43662.1"/>
    </source>
</evidence>
<proteinExistence type="predicted"/>
<dbReference type="Pfam" id="PF26133">
    <property type="entry name" value="DUF8039"/>
    <property type="match status" value="1"/>
</dbReference>
<comment type="caution">
    <text evidence="3">The sequence shown here is derived from an EMBL/GenBank/DDBJ whole genome shotgun (WGS) entry which is preliminary data.</text>
</comment>